<feature type="transmembrane region" description="Helical" evidence="1">
    <location>
        <begin position="242"/>
        <end position="265"/>
    </location>
</feature>
<keyword evidence="1" id="KW-0812">Transmembrane</keyword>
<name>A0BS12_PARTE</name>
<evidence type="ECO:0008006" key="4">
    <source>
        <dbReference type="Google" id="ProtNLM"/>
    </source>
</evidence>
<sequence length="341" mass="39322">MPTYKIQQQFIDWQLSELIEYPDFALLINLTRFYMSTEEPEAQGCELLGGFGILVQSILGFLCFLVLVFKRHIEKPKRVWKIFLMDTAKQFVSAVVQHFLNIGLALLLSSADSGDQCQWYFITYMLDCTLGMLINCLLITLFENLFQKLGQTQFQTGNYYTITYPQITTYSLSSEDQTEAKKAKPKVEVAYGVYMFQLTLWILIVVASKVILYFFQLLLGEYLLTAVSWMFQPINQYPELELVIVLVIIPLIFNALCFWVQDSFLKKSKFKKKEKTVVLDALYEKSDEPVEVEIIDGDESSRPSIIGIELQPQQKNNDLVITETKSDIELSEQQTNSSNEI</sequence>
<dbReference type="GeneID" id="5014511"/>
<dbReference type="STRING" id="5888.A0BS12"/>
<dbReference type="EMBL" id="CT868013">
    <property type="protein sequence ID" value="CAK61329.1"/>
    <property type="molecule type" value="Genomic_DNA"/>
</dbReference>
<organism evidence="2 3">
    <name type="scientific">Paramecium tetraurelia</name>
    <dbReference type="NCBI Taxonomy" id="5888"/>
    <lineage>
        <taxon>Eukaryota</taxon>
        <taxon>Sar</taxon>
        <taxon>Alveolata</taxon>
        <taxon>Ciliophora</taxon>
        <taxon>Intramacronucleata</taxon>
        <taxon>Oligohymenophorea</taxon>
        <taxon>Peniculida</taxon>
        <taxon>Parameciidae</taxon>
        <taxon>Paramecium</taxon>
    </lineage>
</organism>
<evidence type="ECO:0000313" key="3">
    <source>
        <dbReference type="Proteomes" id="UP000000600"/>
    </source>
</evidence>
<dbReference type="OrthoDB" id="431202at2759"/>
<dbReference type="eggNOG" id="ENOG502S1HE">
    <property type="taxonomic scope" value="Eukaryota"/>
</dbReference>
<reference evidence="2 3" key="1">
    <citation type="journal article" date="2006" name="Nature">
        <title>Global trends of whole-genome duplications revealed by the ciliate Paramecium tetraurelia.</title>
        <authorList>
            <consortium name="Genoscope"/>
            <person name="Aury J.-M."/>
            <person name="Jaillon O."/>
            <person name="Duret L."/>
            <person name="Noel B."/>
            <person name="Jubin C."/>
            <person name="Porcel B.M."/>
            <person name="Segurens B."/>
            <person name="Daubin V."/>
            <person name="Anthouard V."/>
            <person name="Aiach N."/>
            <person name="Arnaiz O."/>
            <person name="Billaut A."/>
            <person name="Beisson J."/>
            <person name="Blanc I."/>
            <person name="Bouhouche K."/>
            <person name="Camara F."/>
            <person name="Duharcourt S."/>
            <person name="Guigo R."/>
            <person name="Gogendeau D."/>
            <person name="Katinka M."/>
            <person name="Keller A.-M."/>
            <person name="Kissmehl R."/>
            <person name="Klotz C."/>
            <person name="Koll F."/>
            <person name="Le Moue A."/>
            <person name="Lepere C."/>
            <person name="Malinsky S."/>
            <person name="Nowacki M."/>
            <person name="Nowak J.K."/>
            <person name="Plattner H."/>
            <person name="Poulain J."/>
            <person name="Ruiz F."/>
            <person name="Serrano V."/>
            <person name="Zagulski M."/>
            <person name="Dessen P."/>
            <person name="Betermier M."/>
            <person name="Weissenbach J."/>
            <person name="Scarpelli C."/>
            <person name="Schachter V."/>
            <person name="Sperling L."/>
            <person name="Meyer E."/>
            <person name="Cohen J."/>
            <person name="Wincker P."/>
        </authorList>
    </citation>
    <scope>NUCLEOTIDE SEQUENCE [LARGE SCALE GENOMIC DNA]</scope>
    <source>
        <strain evidence="2 3">Stock d4-2</strain>
    </source>
</reference>
<dbReference type="InterPro" id="IPR022127">
    <property type="entry name" value="STIMATE/YPL162C"/>
</dbReference>
<feature type="transmembrane region" description="Helical" evidence="1">
    <location>
        <begin position="90"/>
        <end position="109"/>
    </location>
</feature>
<evidence type="ECO:0000256" key="1">
    <source>
        <dbReference type="SAM" id="Phobius"/>
    </source>
</evidence>
<gene>
    <name evidence="2" type="ORF">GSPATT00031560001</name>
</gene>
<feature type="transmembrane region" description="Helical" evidence="1">
    <location>
        <begin position="121"/>
        <end position="142"/>
    </location>
</feature>
<dbReference type="OMA" id="EMASTGH"/>
<dbReference type="PANTHER" id="PTHR31735">
    <property type="entry name" value="VACUOLAR MEMBRANE PROTEIN YPL162C"/>
    <property type="match status" value="1"/>
</dbReference>
<keyword evidence="1" id="KW-1133">Transmembrane helix</keyword>
<dbReference type="Proteomes" id="UP000000600">
    <property type="component" value="Unassembled WGS sequence"/>
</dbReference>
<feature type="transmembrane region" description="Helical" evidence="1">
    <location>
        <begin position="47"/>
        <end position="69"/>
    </location>
</feature>
<dbReference type="KEGG" id="ptm:GSPATT00031560001"/>
<accession>A0BS12</accession>
<proteinExistence type="predicted"/>
<dbReference type="InParanoid" id="A0BS12"/>
<feature type="transmembrane region" description="Helical" evidence="1">
    <location>
        <begin position="191"/>
        <end position="215"/>
    </location>
</feature>
<dbReference type="PANTHER" id="PTHR31735:SF1">
    <property type="entry name" value="VACUOLAR MEMBRANE PROTEIN YPL162C"/>
    <property type="match status" value="1"/>
</dbReference>
<dbReference type="GO" id="GO:0016020">
    <property type="term" value="C:membrane"/>
    <property type="evidence" value="ECO:0000318"/>
    <property type="project" value="GO_Central"/>
</dbReference>
<keyword evidence="1" id="KW-0472">Membrane</keyword>
<keyword evidence="3" id="KW-1185">Reference proteome</keyword>
<dbReference type="Pfam" id="PF12400">
    <property type="entry name" value="STIMATE"/>
    <property type="match status" value="1"/>
</dbReference>
<protein>
    <recommendedName>
        <fullName evidence="4">Transmembrane protein</fullName>
    </recommendedName>
</protein>
<evidence type="ECO:0000313" key="2">
    <source>
        <dbReference type="EMBL" id="CAK61329.1"/>
    </source>
</evidence>
<dbReference type="AlphaFoldDB" id="A0BS12"/>
<dbReference type="HOGENOM" id="CLU_040321_2_0_1"/>
<dbReference type="RefSeq" id="XP_001428727.1">
    <property type="nucleotide sequence ID" value="XM_001428690.1"/>
</dbReference>